<accession>A0ABQ6FPC5</accession>
<proteinExistence type="predicted"/>
<keyword evidence="1" id="KW-1133">Transmembrane helix</keyword>
<reference evidence="2 3" key="1">
    <citation type="submission" date="2023-02" db="EMBL/GenBank/DDBJ databases">
        <title>Dictyobacter halimunensis sp. nov., a new member of the class Ktedonobacteria from forest soil in a geothermal area.</title>
        <authorList>
            <person name="Rachmania M.K."/>
            <person name="Ningsih F."/>
            <person name="Sakai Y."/>
            <person name="Yabe S."/>
            <person name="Yokota A."/>
            <person name="Sjamsuridzal W."/>
        </authorList>
    </citation>
    <scope>NUCLEOTIDE SEQUENCE [LARGE SCALE GENOMIC DNA]</scope>
    <source>
        <strain evidence="2 3">S3.2.2.5</strain>
    </source>
</reference>
<dbReference type="EMBL" id="BSRI01000001">
    <property type="protein sequence ID" value="GLV54273.1"/>
    <property type="molecule type" value="Genomic_DNA"/>
</dbReference>
<keyword evidence="1" id="KW-0472">Membrane</keyword>
<comment type="caution">
    <text evidence="2">The sequence shown here is derived from an EMBL/GenBank/DDBJ whole genome shotgun (WGS) entry which is preliminary data.</text>
</comment>
<dbReference type="Proteomes" id="UP001344906">
    <property type="component" value="Unassembled WGS sequence"/>
</dbReference>
<evidence type="ECO:0000313" key="3">
    <source>
        <dbReference type="Proteomes" id="UP001344906"/>
    </source>
</evidence>
<organism evidence="2 3">
    <name type="scientific">Dictyobacter halimunensis</name>
    <dbReference type="NCBI Taxonomy" id="3026934"/>
    <lineage>
        <taxon>Bacteria</taxon>
        <taxon>Bacillati</taxon>
        <taxon>Chloroflexota</taxon>
        <taxon>Ktedonobacteria</taxon>
        <taxon>Ktedonobacterales</taxon>
        <taxon>Dictyobacteraceae</taxon>
        <taxon>Dictyobacter</taxon>
    </lineage>
</organism>
<evidence type="ECO:0000313" key="2">
    <source>
        <dbReference type="EMBL" id="GLV54273.1"/>
    </source>
</evidence>
<dbReference type="Pfam" id="PF03988">
    <property type="entry name" value="DUF347"/>
    <property type="match status" value="4"/>
</dbReference>
<sequence>MHKPLDTGMSKVPALTLAFWLIKIAATTLGETGGDAVSMSMNLGYALATAIFFACFLVTVVAQVRAKRFHPFLYWAVIIATTTAGTTIADYADRSLGIGYVGGSLLLFTVLIALLGLWRISLGSVSVDHITSPKTELFYWVTILFSNTLGTALGDFLADASGLGYEGGALVFSAALVLVAAVYIFTRGRATTISRTWLFWTAFILTRPLGATVGDLLTKAHEHGGFNLSRFSSSAVIAFFIIFCILFTSQRTAHQLRQRDLIS</sequence>
<name>A0ABQ6FPC5_9CHLR</name>
<feature type="transmembrane region" description="Helical" evidence="1">
    <location>
        <begin position="42"/>
        <end position="60"/>
    </location>
</feature>
<dbReference type="RefSeq" id="WP_338247980.1">
    <property type="nucleotide sequence ID" value="NZ_BSRI01000001.1"/>
</dbReference>
<feature type="transmembrane region" description="Helical" evidence="1">
    <location>
        <begin position="230"/>
        <end position="249"/>
    </location>
</feature>
<dbReference type="InterPro" id="IPR007136">
    <property type="entry name" value="DUF347"/>
</dbReference>
<feature type="transmembrane region" description="Helical" evidence="1">
    <location>
        <begin position="163"/>
        <end position="185"/>
    </location>
</feature>
<feature type="transmembrane region" description="Helical" evidence="1">
    <location>
        <begin position="197"/>
        <end position="218"/>
    </location>
</feature>
<keyword evidence="3" id="KW-1185">Reference proteome</keyword>
<protein>
    <submittedName>
        <fullName evidence="2">Membrane protein</fullName>
    </submittedName>
</protein>
<evidence type="ECO:0000256" key="1">
    <source>
        <dbReference type="SAM" id="Phobius"/>
    </source>
</evidence>
<feature type="transmembrane region" description="Helical" evidence="1">
    <location>
        <begin position="98"/>
        <end position="117"/>
    </location>
</feature>
<feature type="transmembrane region" description="Helical" evidence="1">
    <location>
        <begin position="72"/>
        <end position="92"/>
    </location>
</feature>
<keyword evidence="1" id="KW-0812">Transmembrane</keyword>
<feature type="transmembrane region" description="Helical" evidence="1">
    <location>
        <begin position="137"/>
        <end position="157"/>
    </location>
</feature>
<gene>
    <name evidence="2" type="ORF">KDH_11210</name>
</gene>